<accession>A0A9Q0YIM0</accession>
<comment type="caution">
    <text evidence="1">The sequence shown here is derived from an EMBL/GenBank/DDBJ whole genome shotgun (WGS) entry which is preliminary data.</text>
</comment>
<organism evidence="1 2">
    <name type="scientific">Holothuria leucospilota</name>
    <name type="common">Black long sea cucumber</name>
    <name type="synonym">Mertensiothuria leucospilota</name>
    <dbReference type="NCBI Taxonomy" id="206669"/>
    <lineage>
        <taxon>Eukaryota</taxon>
        <taxon>Metazoa</taxon>
        <taxon>Echinodermata</taxon>
        <taxon>Eleutherozoa</taxon>
        <taxon>Echinozoa</taxon>
        <taxon>Holothuroidea</taxon>
        <taxon>Aspidochirotacea</taxon>
        <taxon>Aspidochirotida</taxon>
        <taxon>Holothuriidae</taxon>
        <taxon>Holothuria</taxon>
    </lineage>
</organism>
<gene>
    <name evidence="1" type="ORF">HOLleu_38400</name>
</gene>
<dbReference type="PANTHER" id="PTHR46585">
    <property type="entry name" value="INTEGRASE CORE DOMAIN CONTAINING PROTEIN"/>
    <property type="match status" value="1"/>
</dbReference>
<dbReference type="PANTHER" id="PTHR46585:SF1">
    <property type="entry name" value="CHROMO DOMAIN-CONTAINING PROTEIN"/>
    <property type="match status" value="1"/>
</dbReference>
<dbReference type="AlphaFoldDB" id="A0A9Q0YIM0"/>
<dbReference type="EMBL" id="JAIZAY010000021">
    <property type="protein sequence ID" value="KAJ8021254.1"/>
    <property type="molecule type" value="Genomic_DNA"/>
</dbReference>
<protein>
    <submittedName>
        <fullName evidence="1">Uncharacterized protein</fullName>
    </submittedName>
</protein>
<proteinExistence type="predicted"/>
<sequence>MSTATLPVILKRIHYDASPPPGFRDVDALLRHARQKRPTTTRQEVKSWLETQDTYTLHKPNGVMVSGFDDQCHADLVDVRALSRYNRGIKFLLTCIGIFSKYA</sequence>
<evidence type="ECO:0000313" key="1">
    <source>
        <dbReference type="EMBL" id="KAJ8021254.1"/>
    </source>
</evidence>
<keyword evidence="2" id="KW-1185">Reference proteome</keyword>
<reference evidence="1" key="1">
    <citation type="submission" date="2021-10" db="EMBL/GenBank/DDBJ databases">
        <title>Tropical sea cucumber genome reveals ecological adaptation and Cuvierian tubules defense mechanism.</title>
        <authorList>
            <person name="Chen T."/>
        </authorList>
    </citation>
    <scope>NUCLEOTIDE SEQUENCE</scope>
    <source>
        <strain evidence="1">Nanhai2018</strain>
        <tissue evidence="1">Muscle</tissue>
    </source>
</reference>
<dbReference type="Proteomes" id="UP001152320">
    <property type="component" value="Chromosome 21"/>
</dbReference>
<dbReference type="OrthoDB" id="6343797at2759"/>
<evidence type="ECO:0000313" key="2">
    <source>
        <dbReference type="Proteomes" id="UP001152320"/>
    </source>
</evidence>
<name>A0A9Q0YIM0_HOLLE</name>